<dbReference type="GO" id="GO:0000723">
    <property type="term" value="P:telomere maintenance"/>
    <property type="evidence" value="ECO:0007669"/>
    <property type="project" value="InterPro"/>
</dbReference>
<dbReference type="Pfam" id="PF14214">
    <property type="entry name" value="Helitron_like_N"/>
    <property type="match status" value="1"/>
</dbReference>
<dbReference type="InterPro" id="IPR010285">
    <property type="entry name" value="DNA_helicase_pif1-like_DEAD"/>
</dbReference>
<dbReference type="PANTHER" id="PTHR10492">
    <property type="match status" value="1"/>
</dbReference>
<evidence type="ECO:0000259" key="2">
    <source>
        <dbReference type="Pfam" id="PF05970"/>
    </source>
</evidence>
<keyword evidence="1" id="KW-0347">Helicase</keyword>
<dbReference type="HOGENOM" id="CLU_001324_0_3_1"/>
<dbReference type="AlphaFoldDB" id="A0A0C9T079"/>
<comment type="cofactor">
    <cofactor evidence="1">
        <name>Mg(2+)</name>
        <dbReference type="ChEBI" id="CHEBI:18420"/>
    </cofactor>
</comment>
<organism evidence="4 5">
    <name type="scientific">Paxillus involutus ATCC 200175</name>
    <dbReference type="NCBI Taxonomy" id="664439"/>
    <lineage>
        <taxon>Eukaryota</taxon>
        <taxon>Fungi</taxon>
        <taxon>Dikarya</taxon>
        <taxon>Basidiomycota</taxon>
        <taxon>Agaricomycotina</taxon>
        <taxon>Agaricomycetes</taxon>
        <taxon>Agaricomycetidae</taxon>
        <taxon>Boletales</taxon>
        <taxon>Paxilineae</taxon>
        <taxon>Paxillaceae</taxon>
        <taxon>Paxillus</taxon>
    </lineage>
</organism>
<dbReference type="GO" id="GO:0005524">
    <property type="term" value="F:ATP binding"/>
    <property type="evidence" value="ECO:0007669"/>
    <property type="project" value="UniProtKB-KW"/>
</dbReference>
<evidence type="ECO:0000313" key="4">
    <source>
        <dbReference type="EMBL" id="KIJ09020.1"/>
    </source>
</evidence>
<evidence type="ECO:0000256" key="1">
    <source>
        <dbReference type="RuleBase" id="RU363044"/>
    </source>
</evidence>
<dbReference type="OrthoDB" id="2689584at2759"/>
<dbReference type="GO" id="GO:0016887">
    <property type="term" value="F:ATP hydrolysis activity"/>
    <property type="evidence" value="ECO:0007669"/>
    <property type="project" value="RHEA"/>
</dbReference>
<reference evidence="4 5" key="1">
    <citation type="submission" date="2014-06" db="EMBL/GenBank/DDBJ databases">
        <authorList>
            <consortium name="DOE Joint Genome Institute"/>
            <person name="Kuo A."/>
            <person name="Kohler A."/>
            <person name="Nagy L.G."/>
            <person name="Floudas D."/>
            <person name="Copeland A."/>
            <person name="Barry K.W."/>
            <person name="Cichocki N."/>
            <person name="Veneault-Fourrey C."/>
            <person name="LaButti K."/>
            <person name="Lindquist E.A."/>
            <person name="Lipzen A."/>
            <person name="Lundell T."/>
            <person name="Morin E."/>
            <person name="Murat C."/>
            <person name="Sun H."/>
            <person name="Tunlid A."/>
            <person name="Henrissat B."/>
            <person name="Grigoriev I.V."/>
            <person name="Hibbett D.S."/>
            <person name="Martin F."/>
            <person name="Nordberg H.P."/>
            <person name="Cantor M.N."/>
            <person name="Hua S.X."/>
        </authorList>
    </citation>
    <scope>NUCLEOTIDE SEQUENCE [LARGE SCALE GENOMIC DNA]</scope>
    <source>
        <strain evidence="4 5">ATCC 200175</strain>
    </source>
</reference>
<keyword evidence="5" id="KW-1185">Reference proteome</keyword>
<keyword evidence="1" id="KW-0233">DNA recombination</keyword>
<gene>
    <name evidence="4" type="ORF">PAXINDRAFT_17884</name>
</gene>
<keyword evidence="1" id="KW-0547">Nucleotide-binding</keyword>
<dbReference type="GO" id="GO:0043139">
    <property type="term" value="F:5'-3' DNA helicase activity"/>
    <property type="evidence" value="ECO:0007669"/>
    <property type="project" value="UniProtKB-EC"/>
</dbReference>
<dbReference type="GO" id="GO:0006281">
    <property type="term" value="P:DNA repair"/>
    <property type="evidence" value="ECO:0007669"/>
    <property type="project" value="UniProtKB-KW"/>
</dbReference>
<accession>A0A0C9T079</accession>
<proteinExistence type="inferred from homology"/>
<reference evidence="5" key="2">
    <citation type="submission" date="2015-01" db="EMBL/GenBank/DDBJ databases">
        <title>Evolutionary Origins and Diversification of the Mycorrhizal Mutualists.</title>
        <authorList>
            <consortium name="DOE Joint Genome Institute"/>
            <consortium name="Mycorrhizal Genomics Consortium"/>
            <person name="Kohler A."/>
            <person name="Kuo A."/>
            <person name="Nagy L.G."/>
            <person name="Floudas D."/>
            <person name="Copeland A."/>
            <person name="Barry K.W."/>
            <person name="Cichocki N."/>
            <person name="Veneault-Fourrey C."/>
            <person name="LaButti K."/>
            <person name="Lindquist E.A."/>
            <person name="Lipzen A."/>
            <person name="Lundell T."/>
            <person name="Morin E."/>
            <person name="Murat C."/>
            <person name="Riley R."/>
            <person name="Ohm R."/>
            <person name="Sun H."/>
            <person name="Tunlid A."/>
            <person name="Henrissat B."/>
            <person name="Grigoriev I.V."/>
            <person name="Hibbett D.S."/>
            <person name="Martin F."/>
        </authorList>
    </citation>
    <scope>NUCLEOTIDE SEQUENCE [LARGE SCALE GENOMIC DNA]</scope>
    <source>
        <strain evidence="5">ATCC 200175</strain>
    </source>
</reference>
<comment type="similarity">
    <text evidence="1">Belongs to the helicase family.</text>
</comment>
<dbReference type="InterPro" id="IPR025476">
    <property type="entry name" value="Helitron_helicase-like"/>
</dbReference>
<name>A0A0C9T079_PAXIN</name>
<keyword evidence="1" id="KW-0067">ATP-binding</keyword>
<dbReference type="Proteomes" id="UP000053647">
    <property type="component" value="Unassembled WGS sequence"/>
</dbReference>
<feature type="domain" description="DNA helicase Pif1-like DEAD-box helicase" evidence="2">
    <location>
        <begin position="913"/>
        <end position="990"/>
    </location>
</feature>
<dbReference type="PANTHER" id="PTHR10492:SF57">
    <property type="entry name" value="ATP-DEPENDENT DNA HELICASE"/>
    <property type="match status" value="1"/>
</dbReference>
<dbReference type="EC" id="5.6.2.3" evidence="1"/>
<keyword evidence="1" id="KW-0234">DNA repair</keyword>
<dbReference type="EMBL" id="KN819519">
    <property type="protein sequence ID" value="KIJ09020.1"/>
    <property type="molecule type" value="Genomic_DNA"/>
</dbReference>
<protein>
    <recommendedName>
        <fullName evidence="1">ATP-dependent DNA helicase</fullName>
        <ecNumber evidence="1">5.6.2.3</ecNumber>
    </recommendedName>
</protein>
<dbReference type="GO" id="GO:0006310">
    <property type="term" value="P:DNA recombination"/>
    <property type="evidence" value="ECO:0007669"/>
    <property type="project" value="UniProtKB-KW"/>
</dbReference>
<comment type="catalytic activity">
    <reaction evidence="1">
        <text>ATP + H2O = ADP + phosphate + H(+)</text>
        <dbReference type="Rhea" id="RHEA:13065"/>
        <dbReference type="ChEBI" id="CHEBI:15377"/>
        <dbReference type="ChEBI" id="CHEBI:15378"/>
        <dbReference type="ChEBI" id="CHEBI:30616"/>
        <dbReference type="ChEBI" id="CHEBI:43474"/>
        <dbReference type="ChEBI" id="CHEBI:456216"/>
        <dbReference type="EC" id="5.6.2.3"/>
    </reaction>
</comment>
<dbReference type="Pfam" id="PF05970">
    <property type="entry name" value="PIF1"/>
    <property type="match status" value="1"/>
</dbReference>
<feature type="domain" description="Helitron helicase-like" evidence="3">
    <location>
        <begin position="286"/>
        <end position="454"/>
    </location>
</feature>
<evidence type="ECO:0000313" key="5">
    <source>
        <dbReference type="Proteomes" id="UP000053647"/>
    </source>
</evidence>
<keyword evidence="1" id="KW-0378">Hydrolase</keyword>
<sequence>MPQARTASGPLWFIGPISTPRLTWGEERAGHVHRCNTCGILLLTGEDAGFCCGTNGSCFQDVPPLPPLPPQIEALSFHPQISSLSRILNLIFSFASLETTHAFPEVRGGPGFMAIQGRVYHCVRPTHVNSAVRWLLYDGFMHNIPHADWAAMLPAGWIEAMREALLQVNPFATALRHLSFISTFQCPNAALVLQDSGTSEIAAIMSFDNMTLTEVKARRLVISRENGLNQAIPTVSRLWEPLAYPLLFPHGTLGWGLVGSSEDVVQGSATHGDSDPPTTQMWHYRARLLREPQFRIFGRLTNEYAVDMFSRDLECRLNYICHNQQRIRKEDAELMGQPDLQPSENIYLPSSFLGSNRWAANQISDSLAIAAALGNPTFFITMTCNTAWPEIQSQLRPGQDYSDVPVVVVRVFKRKLALLQKAIKTMFVNAGRQLYSIHSVEFQKRGLPHAHILVKFASDCVLPEDIDSIVSAEIPPDPQDATLVNTFMLHRHPAAERPPSKYCQRELADGSRKCRFKYPRPLQPTTTIDSEGRVHYRRRNAGDEMVVPHCMPLLQKFQCHINFEVSSTSHIFQYLFKYIHKGPDQTRFRVHDTAAADGGNAEVVDEIQEYLDACYLSAGEAVWRIIGYHVTKKDPAVTPLPVHLPESTRHQQYLRRNGSGSTVSLLHRYFLRPLGSFLDSNGVQCRFNDLTYAQYYTLFRLAKREARNVGRHFEERNNIEGSPQMHVVQPDISRLHLSRLEGVRPSQGDRFYLRAILQHRPVVSFDDARTVNGILHQTFQEASTAMGLFADHNEAQYAMEEAVLTLKTPRQLRQLFVHLLVNDCILEPIAVWDSFNDAMSLDHALTLGRNAEVAINRTLEDIAKSLEEHGKVLSNYGLPQPVSFTSEVLHEILKWGFDAQRLGERADAARLRMTGEQVVIYNTILDAVTHARPLQAFIDGKAGRGKTFLDNALCDKLRSQGRIVLPTATAAFAAQLYPGGRTTHSTFKVMFTRLRRSLYYTNC</sequence>
<dbReference type="Gene3D" id="3.40.50.300">
    <property type="entry name" value="P-loop containing nucleotide triphosphate hydrolases"/>
    <property type="match status" value="1"/>
</dbReference>
<keyword evidence="1" id="KW-0227">DNA damage</keyword>
<dbReference type="InterPro" id="IPR027417">
    <property type="entry name" value="P-loop_NTPase"/>
</dbReference>
<evidence type="ECO:0000259" key="3">
    <source>
        <dbReference type="Pfam" id="PF14214"/>
    </source>
</evidence>